<name>A0A3D9H2K5_9FLAO</name>
<dbReference type="OrthoDB" id="1430405at2"/>
<organism evidence="1 2">
    <name type="scientific">Seonamhaeicola aphaedonensis</name>
    <dbReference type="NCBI Taxonomy" id="1461338"/>
    <lineage>
        <taxon>Bacteria</taxon>
        <taxon>Pseudomonadati</taxon>
        <taxon>Bacteroidota</taxon>
        <taxon>Flavobacteriia</taxon>
        <taxon>Flavobacteriales</taxon>
        <taxon>Flavobacteriaceae</taxon>
    </lineage>
</organism>
<gene>
    <name evidence="1" type="ORF">DFQ02_1321</name>
</gene>
<evidence type="ECO:0000313" key="2">
    <source>
        <dbReference type="Proteomes" id="UP000256629"/>
    </source>
</evidence>
<dbReference type="RefSeq" id="WP_104734372.1">
    <property type="nucleotide sequence ID" value="NZ_QRDX01000032.1"/>
</dbReference>
<evidence type="ECO:0000313" key="1">
    <source>
        <dbReference type="EMBL" id="RED43715.1"/>
    </source>
</evidence>
<dbReference type="EMBL" id="QRDX01000032">
    <property type="protein sequence ID" value="RED43715.1"/>
    <property type="molecule type" value="Genomic_DNA"/>
</dbReference>
<protein>
    <submittedName>
        <fullName evidence="1">Uncharacterized protein</fullName>
    </submittedName>
</protein>
<reference evidence="1 2" key="1">
    <citation type="submission" date="2018-07" db="EMBL/GenBank/DDBJ databases">
        <title>Genomic Encyclopedia of Type Strains, Phase III (KMG-III): the genomes of soil and plant-associated and newly described type strains.</title>
        <authorList>
            <person name="Whitman W."/>
        </authorList>
    </citation>
    <scope>NUCLEOTIDE SEQUENCE [LARGE SCALE GENOMIC DNA]</scope>
    <source>
        <strain evidence="1 2">CECT 8487</strain>
    </source>
</reference>
<comment type="caution">
    <text evidence="1">The sequence shown here is derived from an EMBL/GenBank/DDBJ whole genome shotgun (WGS) entry which is preliminary data.</text>
</comment>
<sequence>MDILKPTWKVSEKEILTNFSFLQSEFGFPKFKKKWIKDEYYITTQKADIEFSTLIFKFDSSAPIIGITNHSEPIEFNHQIYPTNFYWIHNLDETGGLKMMTENGRDFVEIYITECAELLKANPKILSGITTDFKRNKKL</sequence>
<keyword evidence="2" id="KW-1185">Reference proteome</keyword>
<accession>A0A3D9H2K5</accession>
<proteinExistence type="predicted"/>
<dbReference type="AlphaFoldDB" id="A0A3D9H2K5"/>
<dbReference type="Proteomes" id="UP000256629">
    <property type="component" value="Unassembled WGS sequence"/>
</dbReference>